<evidence type="ECO:0000313" key="2">
    <source>
        <dbReference type="EMBL" id="MBB6097080.1"/>
    </source>
</evidence>
<dbReference type="EMBL" id="JACHHG010000002">
    <property type="protein sequence ID" value="MBB6097080.1"/>
    <property type="molecule type" value="Genomic_DNA"/>
</dbReference>
<proteinExistence type="predicted"/>
<dbReference type="Gene3D" id="3.90.230.10">
    <property type="entry name" value="Creatinase/methionine aminopeptidase superfamily"/>
    <property type="match status" value="1"/>
</dbReference>
<dbReference type="CDD" id="cd01066">
    <property type="entry name" value="APP_MetAP"/>
    <property type="match status" value="1"/>
</dbReference>
<keyword evidence="2" id="KW-0645">Protease</keyword>
<gene>
    <name evidence="2" type="ORF">HNR42_000494</name>
</gene>
<dbReference type="PANTHER" id="PTHR46112">
    <property type="entry name" value="AMINOPEPTIDASE"/>
    <property type="match status" value="1"/>
</dbReference>
<sequence>MSTLAAQKTRQALATLAPGELWIFLTSEGSDPAVPLVFDTALSGRAALMLHPERGAIALCANYDRGHLELHGDYAEIRAYTTSFSEAFTAWLRELAPRVVYLNYSPTDILSDGLTHGQYLLLEALLRESAPQAEIRSSAHHLARVRGVKTLEEVARLRRAIEATQQVYERLRSTLAAGQTEREIQTRMKRIAADLGVTPYLGGHDGPLVCINRVGLAHRGPTDTPLEPGDLLILDTGMATNGYYSDIARTLYVRGPGESDAPAELRAVFAGIYAAISAAAEALRPGTKGFEVDAVARRTLREHGLPELSHATGHQIGRSVHDGGTLLGPAWERYGEAPHLEVLAGQVFTLEPTVVQSPLPSMIVEENVLVTESGMEWLSVRQEELWTV</sequence>
<dbReference type="AlphaFoldDB" id="A0A841HXZ6"/>
<dbReference type="InterPro" id="IPR050659">
    <property type="entry name" value="Peptidase_M24B"/>
</dbReference>
<dbReference type="InterPro" id="IPR000994">
    <property type="entry name" value="Pept_M24"/>
</dbReference>
<evidence type="ECO:0000313" key="3">
    <source>
        <dbReference type="Proteomes" id="UP000569951"/>
    </source>
</evidence>
<feature type="domain" description="Peptidase M24" evidence="1">
    <location>
        <begin position="156"/>
        <end position="372"/>
    </location>
</feature>
<reference evidence="2 3" key="1">
    <citation type="submission" date="2020-08" db="EMBL/GenBank/DDBJ databases">
        <title>Genomic Encyclopedia of Type Strains, Phase IV (KMG-IV): sequencing the most valuable type-strain genomes for metagenomic binning, comparative biology and taxonomic classification.</title>
        <authorList>
            <person name="Goeker M."/>
        </authorList>
    </citation>
    <scope>NUCLEOTIDE SEQUENCE [LARGE SCALE GENOMIC DNA]</scope>
    <source>
        <strain evidence="2 3">DSM 21458</strain>
    </source>
</reference>
<accession>A0A841HXZ6</accession>
<dbReference type="GO" id="GO:0004177">
    <property type="term" value="F:aminopeptidase activity"/>
    <property type="evidence" value="ECO:0007669"/>
    <property type="project" value="UniProtKB-KW"/>
</dbReference>
<evidence type="ECO:0000259" key="1">
    <source>
        <dbReference type="Pfam" id="PF00557"/>
    </source>
</evidence>
<keyword evidence="3" id="KW-1185">Reference proteome</keyword>
<keyword evidence="2" id="KW-0031">Aminopeptidase</keyword>
<dbReference type="PANTHER" id="PTHR46112:SF8">
    <property type="entry name" value="CYTOPLASMIC PEPTIDASE PEPQ-RELATED"/>
    <property type="match status" value="1"/>
</dbReference>
<dbReference type="RefSeq" id="WP_183984181.1">
    <property type="nucleotide sequence ID" value="NZ_JACHHG010000002.1"/>
</dbReference>
<dbReference type="GO" id="GO:0008235">
    <property type="term" value="F:metalloexopeptidase activity"/>
    <property type="evidence" value="ECO:0007669"/>
    <property type="project" value="UniProtKB-ARBA"/>
</dbReference>
<organism evidence="2 3">
    <name type="scientific">Deinobacterium chartae</name>
    <dbReference type="NCBI Taxonomy" id="521158"/>
    <lineage>
        <taxon>Bacteria</taxon>
        <taxon>Thermotogati</taxon>
        <taxon>Deinococcota</taxon>
        <taxon>Deinococci</taxon>
        <taxon>Deinococcales</taxon>
        <taxon>Deinococcaceae</taxon>
        <taxon>Deinobacterium</taxon>
    </lineage>
</organism>
<dbReference type="Proteomes" id="UP000569951">
    <property type="component" value="Unassembled WGS sequence"/>
</dbReference>
<comment type="caution">
    <text evidence="2">The sequence shown here is derived from an EMBL/GenBank/DDBJ whole genome shotgun (WGS) entry which is preliminary data.</text>
</comment>
<dbReference type="PRINTS" id="PR00599">
    <property type="entry name" value="MAPEPTIDASE"/>
</dbReference>
<protein>
    <submittedName>
        <fullName evidence="2">Xaa-Pro aminopeptidase</fullName>
    </submittedName>
</protein>
<dbReference type="Pfam" id="PF00557">
    <property type="entry name" value="Peptidase_M24"/>
    <property type="match status" value="1"/>
</dbReference>
<dbReference type="InterPro" id="IPR036005">
    <property type="entry name" value="Creatinase/aminopeptidase-like"/>
</dbReference>
<keyword evidence="2" id="KW-0378">Hydrolase</keyword>
<dbReference type="InterPro" id="IPR001714">
    <property type="entry name" value="Pept_M24_MAP"/>
</dbReference>
<name>A0A841HXZ6_9DEIO</name>
<dbReference type="SUPFAM" id="SSF55920">
    <property type="entry name" value="Creatinase/aminopeptidase"/>
    <property type="match status" value="1"/>
</dbReference>